<dbReference type="SUPFAM" id="SSF46785">
    <property type="entry name" value="Winged helix' DNA-binding domain"/>
    <property type="match status" value="1"/>
</dbReference>
<dbReference type="EMBL" id="UZAL01000052">
    <property type="protein sequence ID" value="VDO67321.1"/>
    <property type="molecule type" value="Genomic_DNA"/>
</dbReference>
<dbReference type="InterPro" id="IPR036388">
    <property type="entry name" value="WH-like_DNA-bd_sf"/>
</dbReference>
<dbReference type="AlphaFoldDB" id="A0A183ND93"/>
<gene>
    <name evidence="1" type="ORF">SMTD_LOCUS79</name>
</gene>
<dbReference type="Gene3D" id="1.10.10.10">
    <property type="entry name" value="Winged helix-like DNA-binding domain superfamily/Winged helix DNA-binding domain"/>
    <property type="match status" value="1"/>
</dbReference>
<reference evidence="1 2" key="1">
    <citation type="submission" date="2018-11" db="EMBL/GenBank/DDBJ databases">
        <authorList>
            <consortium name="Pathogen Informatics"/>
        </authorList>
    </citation>
    <scope>NUCLEOTIDE SEQUENCE [LARGE SCALE GENOMIC DNA]</scope>
    <source>
        <strain>Denwood</strain>
        <strain evidence="2">Zambia</strain>
    </source>
</reference>
<proteinExistence type="predicted"/>
<evidence type="ECO:0000313" key="2">
    <source>
        <dbReference type="Proteomes" id="UP000269396"/>
    </source>
</evidence>
<dbReference type="CDD" id="cd00073">
    <property type="entry name" value="H15"/>
    <property type="match status" value="1"/>
</dbReference>
<dbReference type="Pfam" id="PF00538">
    <property type="entry name" value="Linker_histone"/>
    <property type="match status" value="1"/>
</dbReference>
<dbReference type="InterPro" id="IPR036390">
    <property type="entry name" value="WH_DNA-bd_sf"/>
</dbReference>
<name>A0A183ND93_9TREM</name>
<dbReference type="GO" id="GO:0006334">
    <property type="term" value="P:nucleosome assembly"/>
    <property type="evidence" value="ECO:0007669"/>
    <property type="project" value="InterPro"/>
</dbReference>
<dbReference type="STRING" id="31246.A0A183ND93"/>
<dbReference type="PROSITE" id="PS51504">
    <property type="entry name" value="H15"/>
    <property type="match status" value="1"/>
</dbReference>
<accession>A0A183ND93</accession>
<keyword evidence="2" id="KW-1185">Reference proteome</keyword>
<dbReference type="Proteomes" id="UP000269396">
    <property type="component" value="Unassembled WGS sequence"/>
</dbReference>
<protein>
    <submittedName>
        <fullName evidence="1">Uncharacterized protein</fullName>
    </submittedName>
</protein>
<dbReference type="InterPro" id="IPR005818">
    <property type="entry name" value="Histone_H1/H5_H15"/>
</dbReference>
<evidence type="ECO:0000313" key="1">
    <source>
        <dbReference type="EMBL" id="VDO67321.1"/>
    </source>
</evidence>
<sequence length="76" mass="8263">MNASVAVPVKKDKSSKPKAPSIHPPVINMITEAILAVEDRKGSSLTTVKKYIAANYKFDVEKQTAHISRATVRGVE</sequence>
<dbReference type="SMART" id="SM00526">
    <property type="entry name" value="H15"/>
    <property type="match status" value="1"/>
</dbReference>
<organism evidence="1 2">
    <name type="scientific">Schistosoma mattheei</name>
    <dbReference type="NCBI Taxonomy" id="31246"/>
    <lineage>
        <taxon>Eukaryota</taxon>
        <taxon>Metazoa</taxon>
        <taxon>Spiralia</taxon>
        <taxon>Lophotrochozoa</taxon>
        <taxon>Platyhelminthes</taxon>
        <taxon>Trematoda</taxon>
        <taxon>Digenea</taxon>
        <taxon>Strigeidida</taxon>
        <taxon>Schistosomatoidea</taxon>
        <taxon>Schistosomatidae</taxon>
        <taxon>Schistosoma</taxon>
    </lineage>
</organism>
<dbReference type="GO" id="GO:0000786">
    <property type="term" value="C:nucleosome"/>
    <property type="evidence" value="ECO:0007669"/>
    <property type="project" value="InterPro"/>
</dbReference>
<dbReference type="GO" id="GO:0003677">
    <property type="term" value="F:DNA binding"/>
    <property type="evidence" value="ECO:0007669"/>
    <property type="project" value="InterPro"/>
</dbReference>